<dbReference type="KEGG" id="mvc:MSVAZ_2794"/>
<organism evidence="1 2">
    <name type="scientific">Methanosarcina vacuolata Z-761</name>
    <dbReference type="NCBI Taxonomy" id="1434123"/>
    <lineage>
        <taxon>Archaea</taxon>
        <taxon>Methanobacteriati</taxon>
        <taxon>Methanobacteriota</taxon>
        <taxon>Stenosarchaea group</taxon>
        <taxon>Methanomicrobia</taxon>
        <taxon>Methanosarcinales</taxon>
        <taxon>Methanosarcinaceae</taxon>
        <taxon>Methanosarcina</taxon>
    </lineage>
</organism>
<accession>A0A0E3Q7W4</accession>
<keyword evidence="2" id="KW-1185">Reference proteome</keyword>
<dbReference type="PATRIC" id="fig|1434123.4.peg.3432"/>
<dbReference type="SUPFAM" id="SSF89372">
    <property type="entry name" value="Fucose-specific lectin"/>
    <property type="match status" value="1"/>
</dbReference>
<gene>
    <name evidence="1" type="ORF">MSVAZ_2794</name>
</gene>
<proteinExistence type="predicted"/>
<dbReference type="RefSeq" id="WP_048122214.1">
    <property type="nucleotide sequence ID" value="NZ_CP009520.1"/>
</dbReference>
<evidence type="ECO:0000313" key="2">
    <source>
        <dbReference type="Proteomes" id="UP000033096"/>
    </source>
</evidence>
<dbReference type="Gene3D" id="2.120.10.70">
    <property type="entry name" value="Fucose-specific lectin"/>
    <property type="match status" value="3"/>
</dbReference>
<dbReference type="HOGENOM" id="CLU_751458_0_0_2"/>
<dbReference type="EMBL" id="CP009520">
    <property type="protein sequence ID" value="AKB45063.1"/>
    <property type="molecule type" value="Genomic_DNA"/>
</dbReference>
<reference evidence="1 2" key="1">
    <citation type="submission" date="2014-07" db="EMBL/GenBank/DDBJ databases">
        <title>Methanogenic archaea and the global carbon cycle.</title>
        <authorList>
            <person name="Henriksen J.R."/>
            <person name="Luke J."/>
            <person name="Reinhart S."/>
            <person name="Benedict M.N."/>
            <person name="Youngblut N.D."/>
            <person name="Metcalf M.E."/>
            <person name="Whitaker R.J."/>
            <person name="Metcalf W.W."/>
        </authorList>
    </citation>
    <scope>NUCLEOTIDE SEQUENCE [LARGE SCALE GENOMIC DNA]</scope>
    <source>
        <strain evidence="1 2">Z-761</strain>
    </source>
</reference>
<protein>
    <submittedName>
        <fullName evidence="1">Uncharacterized protein</fullName>
    </submittedName>
</protein>
<dbReference type="GeneID" id="24811309"/>
<name>A0A0E3Q7W4_9EURY</name>
<dbReference type="Proteomes" id="UP000033096">
    <property type="component" value="Chromosome"/>
</dbReference>
<dbReference type="AlphaFoldDB" id="A0A0E3Q7W4"/>
<sequence length="368" mass="41677">MNSLLSSITYGGDPRVYYIGNNGHVYEYAWHSSDSTWHNKDVTAEAGGQPAVDGSAFTSINDGFDNIYVYYFGNNNHVYELANEGWVGGSWVGGSWHSRDVTAYSGGQPALSISSLSSTTNYTPFNRHVYYLGKNYHVYEYAWHSSDSTWHNSDVTVDSGGQPTLSISLLSSITYVGDPRVYYIGNNYHVYEYAWHSSDRTWHNRDVTVDSGGQPALPASPLSSITYVGDPRVYYYGNNGHVYEYAWHSSDSTWHNRDVTVDSGGQPAENFRELSSITYRENPRVYYFGDNSHVYEYAWHSSDSTWHNRDVTVDSGGQPAVRYKLSSIIYGGDPRVYYIGNNYHVYEYAWHSSNSTWHNRDVTADTVK</sequence>
<evidence type="ECO:0000313" key="1">
    <source>
        <dbReference type="EMBL" id="AKB45063.1"/>
    </source>
</evidence>